<dbReference type="EMBL" id="LPHD01000049">
    <property type="protein sequence ID" value="KWA84240.1"/>
    <property type="molecule type" value="Genomic_DNA"/>
</dbReference>
<dbReference type="InterPro" id="IPR016130">
    <property type="entry name" value="Tyr_Pase_AS"/>
</dbReference>
<dbReference type="RefSeq" id="WP_060192638.1">
    <property type="nucleotide sequence ID" value="NZ_LPHD01000049.1"/>
</dbReference>
<evidence type="ECO:0000313" key="1">
    <source>
        <dbReference type="EMBL" id="KWA84240.1"/>
    </source>
</evidence>
<reference evidence="1 2" key="1">
    <citation type="submission" date="2015-11" db="EMBL/GenBank/DDBJ databases">
        <title>Expanding the genomic diversity of Burkholderia species for the development of highly accurate diagnostics.</title>
        <authorList>
            <person name="Sahl J."/>
            <person name="Keim P."/>
            <person name="Wagner D."/>
        </authorList>
    </citation>
    <scope>NUCLEOTIDE SEQUENCE [LARGE SCALE GENOMIC DNA]</scope>
    <source>
        <strain evidence="1 2">MSMB2087WGS</strain>
    </source>
</reference>
<sequence>MQHIRFLPRAVAALYQPAPDSVLISIHDRSESPLTPQDGWADVLVQRFHDTDGETLGLEVFSEDQARELLAFVERHQDCAEVVVHCSLGQSRSAGVAIYLSEKYGVPCYKEQVRVTWESWKIYNRLVYRRLHNADNKHEG</sequence>
<protein>
    <recommendedName>
        <fullName evidence="3">Tyrosine specific protein phosphatases domain-containing protein</fullName>
    </recommendedName>
</protein>
<organism evidence="1 2">
    <name type="scientific">Burkholderia ubonensis</name>
    <dbReference type="NCBI Taxonomy" id="101571"/>
    <lineage>
        <taxon>Bacteria</taxon>
        <taxon>Pseudomonadati</taxon>
        <taxon>Pseudomonadota</taxon>
        <taxon>Betaproteobacteria</taxon>
        <taxon>Burkholderiales</taxon>
        <taxon>Burkholderiaceae</taxon>
        <taxon>Burkholderia</taxon>
        <taxon>Burkholderia cepacia complex</taxon>
    </lineage>
</organism>
<dbReference type="Gene3D" id="3.90.190.10">
    <property type="entry name" value="Protein tyrosine phosphatase superfamily"/>
    <property type="match status" value="1"/>
</dbReference>
<evidence type="ECO:0000313" key="2">
    <source>
        <dbReference type="Proteomes" id="UP000060630"/>
    </source>
</evidence>
<gene>
    <name evidence="1" type="ORF">WL29_23045</name>
</gene>
<dbReference type="SUPFAM" id="SSF52799">
    <property type="entry name" value="(Phosphotyrosine protein) phosphatases II"/>
    <property type="match status" value="1"/>
</dbReference>
<dbReference type="InterPro" id="IPR029021">
    <property type="entry name" value="Prot-tyrosine_phosphatase-like"/>
</dbReference>
<dbReference type="AlphaFoldDB" id="A0A119HFP2"/>
<accession>A0A119HFP2</accession>
<name>A0A119HFP2_9BURK</name>
<dbReference type="PROSITE" id="PS00383">
    <property type="entry name" value="TYR_PHOSPHATASE_1"/>
    <property type="match status" value="1"/>
</dbReference>
<evidence type="ECO:0008006" key="3">
    <source>
        <dbReference type="Google" id="ProtNLM"/>
    </source>
</evidence>
<dbReference type="Proteomes" id="UP000060630">
    <property type="component" value="Unassembled WGS sequence"/>
</dbReference>
<comment type="caution">
    <text evidence="1">The sequence shown here is derived from an EMBL/GenBank/DDBJ whole genome shotgun (WGS) entry which is preliminary data.</text>
</comment>
<proteinExistence type="predicted"/>